<feature type="domain" description="LytR/CpsA/Psr regulator C-terminal" evidence="3">
    <location>
        <begin position="105"/>
        <end position="186"/>
    </location>
</feature>
<keyword evidence="2" id="KW-0812">Transmembrane</keyword>
<evidence type="ECO:0000256" key="1">
    <source>
        <dbReference type="SAM" id="MobiDB-lite"/>
    </source>
</evidence>
<feature type="region of interest" description="Disordered" evidence="1">
    <location>
        <begin position="45"/>
        <end position="106"/>
    </location>
</feature>
<accession>A0A371PDV4</accession>
<keyword evidence="2" id="KW-1133">Transmembrane helix</keyword>
<evidence type="ECO:0000313" key="4">
    <source>
        <dbReference type="EMBL" id="REK73816.1"/>
    </source>
</evidence>
<protein>
    <recommendedName>
        <fullName evidence="3">LytR/CpsA/Psr regulator C-terminal domain-containing protein</fullName>
    </recommendedName>
</protein>
<feature type="compositionally biased region" description="Low complexity" evidence="1">
    <location>
        <begin position="45"/>
        <end position="65"/>
    </location>
</feature>
<sequence length="190" mass="19434">MVAHRKNVPAPRAYVPSTWFIVLSVMLVVGAGGWLGWLVVGDGSSPSDAAAPTAASTKPPVTTPVTPSPSAPSSTPAPEASSEPDPDETSDSPDAADEPATRRSARVSVLNNSGVVGAARTFSAKVTGAGWTLSGIGNWSGSIPANTVYYPPSLQSQAELLADDVGISRVRPSVSPMRTDRLTIILSGAQ</sequence>
<feature type="transmembrane region" description="Helical" evidence="2">
    <location>
        <begin position="20"/>
        <end position="40"/>
    </location>
</feature>
<evidence type="ECO:0000313" key="5">
    <source>
        <dbReference type="Proteomes" id="UP000265581"/>
    </source>
</evidence>
<organism evidence="4 5">
    <name type="scientific">Aeromicrobium endophyticum</name>
    <dbReference type="NCBI Taxonomy" id="2292704"/>
    <lineage>
        <taxon>Bacteria</taxon>
        <taxon>Bacillati</taxon>
        <taxon>Actinomycetota</taxon>
        <taxon>Actinomycetes</taxon>
        <taxon>Propionibacteriales</taxon>
        <taxon>Nocardioidaceae</taxon>
        <taxon>Aeromicrobium</taxon>
    </lineage>
</organism>
<dbReference type="OrthoDB" id="4350621at2"/>
<dbReference type="RefSeq" id="WP_119703925.1">
    <property type="nucleotide sequence ID" value="NZ_JBHSOI010000001.1"/>
</dbReference>
<dbReference type="EMBL" id="QUBR01000001">
    <property type="protein sequence ID" value="REK73816.1"/>
    <property type="molecule type" value="Genomic_DNA"/>
</dbReference>
<evidence type="ECO:0000259" key="3">
    <source>
        <dbReference type="Pfam" id="PF13399"/>
    </source>
</evidence>
<dbReference type="Pfam" id="PF13399">
    <property type="entry name" value="LytR_C"/>
    <property type="match status" value="1"/>
</dbReference>
<proteinExistence type="predicted"/>
<dbReference type="Gene3D" id="3.30.70.2390">
    <property type="match status" value="1"/>
</dbReference>
<dbReference type="InterPro" id="IPR027381">
    <property type="entry name" value="LytR/CpsA/Psr_C"/>
</dbReference>
<keyword evidence="2" id="KW-0472">Membrane</keyword>
<name>A0A371PDV4_9ACTN</name>
<dbReference type="Proteomes" id="UP000265581">
    <property type="component" value="Unassembled WGS sequence"/>
</dbReference>
<evidence type="ECO:0000256" key="2">
    <source>
        <dbReference type="SAM" id="Phobius"/>
    </source>
</evidence>
<reference evidence="4 5" key="1">
    <citation type="submission" date="2018-08" db="EMBL/GenBank/DDBJ databases">
        <title>Aeromicrobium sp. M2KJ-4, whole genome shotgun sequence.</title>
        <authorList>
            <person name="Tuo L."/>
        </authorList>
    </citation>
    <scope>NUCLEOTIDE SEQUENCE [LARGE SCALE GENOMIC DNA]</scope>
    <source>
        <strain evidence="4 5">M2KJ-4</strain>
    </source>
</reference>
<dbReference type="AlphaFoldDB" id="A0A371PDV4"/>
<feature type="compositionally biased region" description="Acidic residues" evidence="1">
    <location>
        <begin position="82"/>
        <end position="97"/>
    </location>
</feature>
<feature type="compositionally biased region" description="Low complexity" evidence="1">
    <location>
        <begin position="71"/>
        <end position="81"/>
    </location>
</feature>
<keyword evidence="5" id="KW-1185">Reference proteome</keyword>
<comment type="caution">
    <text evidence="4">The sequence shown here is derived from an EMBL/GenBank/DDBJ whole genome shotgun (WGS) entry which is preliminary data.</text>
</comment>
<gene>
    <name evidence="4" type="ORF">DX116_09925</name>
</gene>